<sequence>MLSVGEWSPYPKGLPCVETIKLVGEIWCSEEKKDTILLVMMKQMELLTSYVKGFQAKNSHAIRAYDCGYYGNQCWKNFQFVDTSSQESIEVLPPHMENTLEVVLEKVLSTKDGVQDLWSKLLDLTTKVKSHEVIIQKLEEWMNELAFQIATPIAANFTAPRKDIMDDDVLEWETEEKAIEDLIVDVFLNVEELEEMHHVHKEIDKEAPMIKRARYIGNMNPPSPLESSHITTTPANANESQTSPAPDLLNIVQMAKMHENQLVRLAKVISSMIQSAFKKSLHPSKDKLTHLCSKVDVVESEMTTLQQEVAILTAPTNQPTPCGPKMVPPQVKEPISSPDD</sequence>
<dbReference type="Proteomes" id="UP000823775">
    <property type="component" value="Unassembled WGS sequence"/>
</dbReference>
<evidence type="ECO:0000313" key="3">
    <source>
        <dbReference type="Proteomes" id="UP000823775"/>
    </source>
</evidence>
<protein>
    <submittedName>
        <fullName evidence="2">Uncharacterized protein</fullName>
    </submittedName>
</protein>
<keyword evidence="3" id="KW-1185">Reference proteome</keyword>
<gene>
    <name evidence="2" type="ORF">HAX54_032772</name>
</gene>
<accession>A0ABS8VDG8</accession>
<reference evidence="2 3" key="1">
    <citation type="journal article" date="2021" name="BMC Genomics">
        <title>Datura genome reveals duplications of psychoactive alkaloid biosynthetic genes and high mutation rate following tissue culture.</title>
        <authorList>
            <person name="Rajewski A."/>
            <person name="Carter-House D."/>
            <person name="Stajich J."/>
            <person name="Litt A."/>
        </authorList>
    </citation>
    <scope>NUCLEOTIDE SEQUENCE [LARGE SCALE GENOMIC DNA]</scope>
    <source>
        <strain evidence="2">AR-01</strain>
    </source>
</reference>
<evidence type="ECO:0000313" key="2">
    <source>
        <dbReference type="EMBL" id="MCD9644517.1"/>
    </source>
</evidence>
<organism evidence="2 3">
    <name type="scientific">Datura stramonium</name>
    <name type="common">Jimsonweed</name>
    <name type="synonym">Common thornapple</name>
    <dbReference type="NCBI Taxonomy" id="4076"/>
    <lineage>
        <taxon>Eukaryota</taxon>
        <taxon>Viridiplantae</taxon>
        <taxon>Streptophyta</taxon>
        <taxon>Embryophyta</taxon>
        <taxon>Tracheophyta</taxon>
        <taxon>Spermatophyta</taxon>
        <taxon>Magnoliopsida</taxon>
        <taxon>eudicotyledons</taxon>
        <taxon>Gunneridae</taxon>
        <taxon>Pentapetalae</taxon>
        <taxon>asterids</taxon>
        <taxon>lamiids</taxon>
        <taxon>Solanales</taxon>
        <taxon>Solanaceae</taxon>
        <taxon>Solanoideae</taxon>
        <taxon>Datureae</taxon>
        <taxon>Datura</taxon>
    </lineage>
</organism>
<feature type="region of interest" description="Disordered" evidence="1">
    <location>
        <begin position="316"/>
        <end position="340"/>
    </location>
</feature>
<evidence type="ECO:0000256" key="1">
    <source>
        <dbReference type="SAM" id="MobiDB-lite"/>
    </source>
</evidence>
<dbReference type="EMBL" id="JACEIK010004177">
    <property type="protein sequence ID" value="MCD9644517.1"/>
    <property type="molecule type" value="Genomic_DNA"/>
</dbReference>
<name>A0ABS8VDG8_DATST</name>
<comment type="caution">
    <text evidence="2">The sequence shown here is derived from an EMBL/GenBank/DDBJ whole genome shotgun (WGS) entry which is preliminary data.</text>
</comment>
<proteinExistence type="predicted"/>